<dbReference type="GO" id="GO:0006891">
    <property type="term" value="P:intra-Golgi vesicle-mediated transport"/>
    <property type="evidence" value="ECO:0007669"/>
    <property type="project" value="TreeGrafter"/>
</dbReference>
<comment type="caution">
    <text evidence="3">The sequence shown here is derived from an EMBL/GenBank/DDBJ whole genome shotgun (WGS) entry which is preliminary data.</text>
</comment>
<evidence type="ECO:0000259" key="2">
    <source>
        <dbReference type="Pfam" id="PF20671"/>
    </source>
</evidence>
<proteinExistence type="predicted"/>
<feature type="domain" description="Conserved oligomeric Golgi complex subunit 3 C-terminal" evidence="2">
    <location>
        <begin position="272"/>
        <end position="570"/>
    </location>
</feature>
<dbReference type="PANTHER" id="PTHR13302:SF8">
    <property type="entry name" value="CONSERVED OLIGOMERIC GOLGI COMPLEX SUBUNIT 3"/>
    <property type="match status" value="1"/>
</dbReference>
<dbReference type="PANTHER" id="PTHR13302">
    <property type="entry name" value="CONSERVED OLIGOMERIC GOLGI COMPLEX COMPONENT 3"/>
    <property type="match status" value="1"/>
</dbReference>
<keyword evidence="4" id="KW-1185">Reference proteome</keyword>
<dbReference type="Proteomes" id="UP001362899">
    <property type="component" value="Unassembled WGS sequence"/>
</dbReference>
<feature type="compositionally biased region" description="Basic and acidic residues" evidence="1">
    <location>
        <begin position="27"/>
        <end position="36"/>
    </location>
</feature>
<dbReference type="GO" id="GO:0032258">
    <property type="term" value="P:cytoplasm to vacuole targeting by the Cvt pathway"/>
    <property type="evidence" value="ECO:0007669"/>
    <property type="project" value="TreeGrafter"/>
</dbReference>
<sequence>MSALFDEWAYQEIYHSEPIVSEQETPPPREEPKEDIVEIPSPELRPRAKSISFTSTLANSDWRPSFTIYEDSPLTTKSEKSKWNVDQWLGASNPDNLSFNINIWETQMRPFLSTAKSVKASLTVSSDLYDDSVYLQRELNYLSLDIADTVQHNIAPMNSFKTEQEKLNSQIELIEEIKDALKMWSSQDEVAKLLRMPAQRIVPEITRIIVQVQDGLKFCHDHPDFIDIAQTELAWRTASERVCQVAIAYCTHEIRKICKTCDEKRTATNQNALLYVKFGSDIDHIKPILRSLPHARIIDNIQSTVNTFDTAEPTESISNVINFYWLEMQQNYFKLRSSLVEPIVSQYIEPLNACQELDDQFFDACQQALILFRNFYNDEFKLFTDLFQTQSDEFFDWLQDLSDPLYSSIRRLTVREDKIETLCKLIFLVHDEEEEGGAFDSGLVGSKVYSFETIYIDVQNRLVFRAELMIDGLAKYQPTSKDFNKERYPTVNLTLDLLSQVFQLLKSQVFNDLAQRCIRECVQSLEVAVAHSPTVRVHIYHIKQLLILQSQVVEFDLEHTIVQDIDFSGIWRLLELRRLTSFREILSLAWTSVPRVVEVMYDAMEETYFAFRGAVQNLCTLFVEIVFNEQKTHSFAGKATPSIGYANLLTNCKEQLSNLKANANELINDKHVVSILVDAVQQAVVTRYSTYYDELSAVYRANEDVMDVDTMSVWLANLAQ</sequence>
<dbReference type="GO" id="GO:0006914">
    <property type="term" value="P:autophagy"/>
    <property type="evidence" value="ECO:0007669"/>
    <property type="project" value="TreeGrafter"/>
</dbReference>
<reference evidence="3 4" key="1">
    <citation type="journal article" date="2023" name="Elife">
        <title>Identification of key yeast species and microbe-microbe interactions impacting larval growth of Drosophila in the wild.</title>
        <authorList>
            <person name="Mure A."/>
            <person name="Sugiura Y."/>
            <person name="Maeda R."/>
            <person name="Honda K."/>
            <person name="Sakurai N."/>
            <person name="Takahashi Y."/>
            <person name="Watada M."/>
            <person name="Katoh T."/>
            <person name="Gotoh A."/>
            <person name="Gotoh Y."/>
            <person name="Taniguchi I."/>
            <person name="Nakamura K."/>
            <person name="Hayashi T."/>
            <person name="Katayama T."/>
            <person name="Uemura T."/>
            <person name="Hattori Y."/>
        </authorList>
    </citation>
    <scope>NUCLEOTIDE SEQUENCE [LARGE SCALE GENOMIC DNA]</scope>
    <source>
        <strain evidence="3 4">SB-73</strain>
    </source>
</reference>
<dbReference type="GO" id="GO:0016020">
    <property type="term" value="C:membrane"/>
    <property type="evidence" value="ECO:0007669"/>
    <property type="project" value="InterPro"/>
</dbReference>
<dbReference type="InterPro" id="IPR007265">
    <property type="entry name" value="COG_su3"/>
</dbReference>
<dbReference type="GO" id="GO:0005801">
    <property type="term" value="C:cis-Golgi network"/>
    <property type="evidence" value="ECO:0007669"/>
    <property type="project" value="InterPro"/>
</dbReference>
<protein>
    <submittedName>
        <fullName evidence="3">Golgi transport complex subunit</fullName>
    </submittedName>
</protein>
<evidence type="ECO:0000313" key="3">
    <source>
        <dbReference type="EMBL" id="GMM49556.1"/>
    </source>
</evidence>
<accession>A0AAV5RG25</accession>
<dbReference type="EMBL" id="BTGC01000003">
    <property type="protein sequence ID" value="GMM49556.1"/>
    <property type="molecule type" value="Genomic_DNA"/>
</dbReference>
<dbReference type="GO" id="GO:0007030">
    <property type="term" value="P:Golgi organization"/>
    <property type="evidence" value="ECO:0007669"/>
    <property type="project" value="TreeGrafter"/>
</dbReference>
<dbReference type="InterPro" id="IPR048685">
    <property type="entry name" value="COG3_C"/>
</dbReference>
<dbReference type="GO" id="GO:0017119">
    <property type="term" value="C:Golgi transport complex"/>
    <property type="evidence" value="ECO:0007669"/>
    <property type="project" value="TreeGrafter"/>
</dbReference>
<organism evidence="3 4">
    <name type="scientific">Starmerella bacillaris</name>
    <name type="common">Yeast</name>
    <name type="synonym">Candida zemplinina</name>
    <dbReference type="NCBI Taxonomy" id="1247836"/>
    <lineage>
        <taxon>Eukaryota</taxon>
        <taxon>Fungi</taxon>
        <taxon>Dikarya</taxon>
        <taxon>Ascomycota</taxon>
        <taxon>Saccharomycotina</taxon>
        <taxon>Dipodascomycetes</taxon>
        <taxon>Dipodascales</taxon>
        <taxon>Trichomonascaceae</taxon>
        <taxon>Starmerella</taxon>
    </lineage>
</organism>
<dbReference type="AlphaFoldDB" id="A0AAV5RG25"/>
<evidence type="ECO:0000313" key="4">
    <source>
        <dbReference type="Proteomes" id="UP001362899"/>
    </source>
</evidence>
<feature type="region of interest" description="Disordered" evidence="1">
    <location>
        <begin position="16"/>
        <end position="38"/>
    </location>
</feature>
<dbReference type="Pfam" id="PF20671">
    <property type="entry name" value="COG3_C"/>
    <property type="match status" value="1"/>
</dbReference>
<gene>
    <name evidence="3" type="ORF">DASB73_005140</name>
</gene>
<name>A0AAV5RG25_STABA</name>
<evidence type="ECO:0000256" key="1">
    <source>
        <dbReference type="SAM" id="MobiDB-lite"/>
    </source>
</evidence>